<keyword evidence="2" id="KW-1185">Reference proteome</keyword>
<dbReference type="OrthoDB" id="7151542at2759"/>
<reference evidence="1 2" key="1">
    <citation type="journal article" date="2017" name="BMC Biol.">
        <title>Genomic innovations, transcriptional plasticity and gene loss underlying the evolution and divergence of two highly polyphagous and invasive Helicoverpa pest species.</title>
        <authorList>
            <person name="Pearce S.L."/>
            <person name="Clarke D.F."/>
            <person name="East P.D."/>
            <person name="Elfekih S."/>
            <person name="Gordon K.H."/>
            <person name="Jermiin L.S."/>
            <person name="McGaughran A."/>
            <person name="Oakeshott J.G."/>
            <person name="Papanikolaou A."/>
            <person name="Perera O.P."/>
            <person name="Rane R.V."/>
            <person name="Richards S."/>
            <person name="Tay W.T."/>
            <person name="Walsh T.K."/>
            <person name="Anderson A."/>
            <person name="Anderson C.J."/>
            <person name="Asgari S."/>
            <person name="Board P.G."/>
            <person name="Bretschneider A."/>
            <person name="Campbell P.M."/>
            <person name="Chertemps T."/>
            <person name="Christeller J.T."/>
            <person name="Coppin C.W."/>
            <person name="Downes S.J."/>
            <person name="Duan G."/>
            <person name="Farnsworth C.A."/>
            <person name="Good R.T."/>
            <person name="Han L.B."/>
            <person name="Han Y.C."/>
            <person name="Hatje K."/>
            <person name="Horne I."/>
            <person name="Huang Y.P."/>
            <person name="Hughes D.S."/>
            <person name="Jacquin-Joly E."/>
            <person name="James W."/>
            <person name="Jhangiani S."/>
            <person name="Kollmar M."/>
            <person name="Kuwar S.S."/>
            <person name="Li S."/>
            <person name="Liu N.Y."/>
            <person name="Maibeche M.T."/>
            <person name="Miller J.R."/>
            <person name="Montagne N."/>
            <person name="Perry T."/>
            <person name="Qu J."/>
            <person name="Song S.V."/>
            <person name="Sutton G.G."/>
            <person name="Vogel H."/>
            <person name="Walenz B.P."/>
            <person name="Xu W."/>
            <person name="Zhang H.J."/>
            <person name="Zou Z."/>
            <person name="Batterham P."/>
            <person name="Edwards O.R."/>
            <person name="Feyereisen R."/>
            <person name="Gibbs R.A."/>
            <person name="Heckel D.G."/>
            <person name="McGrath A."/>
            <person name="Robin C."/>
            <person name="Scherer S.E."/>
            <person name="Worley K.C."/>
            <person name="Wu Y.D."/>
        </authorList>
    </citation>
    <scope>NUCLEOTIDE SEQUENCE [LARGE SCALE GENOMIC DNA]</scope>
    <source>
        <strain evidence="1">Harm_GR_Male_#8</strain>
        <tissue evidence="1">Whole organism</tissue>
    </source>
</reference>
<proteinExistence type="predicted"/>
<sequence>MIIDAFEIYGHDPTDKLDNLWLYQNEMLRVKTAEDQYLINERIHIATDHLGRFVKLHIQELKVLLITLDDVIDNMLTMYENHNSVAAERKATYTGGPVPMEFYMSQEFYCGKNVYIFMSELYSDIYNMGRGVAPYCKDRSFVFLGFLHFHDEAKYYLLDDPSISFPTDNYLHGLECHIGICVFRFPFKKLLQRIRDVSTLPKAIVKCGTEMYKLPPLSAASCIITSGSFILDFNIQGVRYRHHDYLLTLPNGNTYYTKEPHSPLICDHHVCEWNYTNHYGGKYTNPDLMERWKLNSSPDYAVC</sequence>
<evidence type="ECO:0000313" key="2">
    <source>
        <dbReference type="Proteomes" id="UP000249218"/>
    </source>
</evidence>
<organism evidence="1 2">
    <name type="scientific">Helicoverpa armigera</name>
    <name type="common">Cotton bollworm</name>
    <name type="synonym">Heliothis armigera</name>
    <dbReference type="NCBI Taxonomy" id="29058"/>
    <lineage>
        <taxon>Eukaryota</taxon>
        <taxon>Metazoa</taxon>
        <taxon>Ecdysozoa</taxon>
        <taxon>Arthropoda</taxon>
        <taxon>Hexapoda</taxon>
        <taxon>Insecta</taxon>
        <taxon>Pterygota</taxon>
        <taxon>Neoptera</taxon>
        <taxon>Endopterygota</taxon>
        <taxon>Lepidoptera</taxon>
        <taxon>Glossata</taxon>
        <taxon>Ditrysia</taxon>
        <taxon>Noctuoidea</taxon>
        <taxon>Noctuidae</taxon>
        <taxon>Heliothinae</taxon>
        <taxon>Helicoverpa</taxon>
    </lineage>
</organism>
<dbReference type="EMBL" id="KZ150239">
    <property type="protein sequence ID" value="PZC71925.1"/>
    <property type="molecule type" value="Genomic_DNA"/>
</dbReference>
<name>A0A2W1BDI1_HELAM</name>
<evidence type="ECO:0000313" key="1">
    <source>
        <dbReference type="EMBL" id="PZC71925.1"/>
    </source>
</evidence>
<gene>
    <name evidence="1" type="primary">HaOG212238</name>
    <name evidence="1" type="ORF">B5X24_HaOG212238</name>
</gene>
<dbReference type="Proteomes" id="UP000249218">
    <property type="component" value="Unassembled WGS sequence"/>
</dbReference>
<dbReference type="AlphaFoldDB" id="A0A2W1BDI1"/>
<accession>A0A2W1BDI1</accession>
<protein>
    <submittedName>
        <fullName evidence="1">Uncharacterized protein</fullName>
    </submittedName>
</protein>